<dbReference type="OrthoDB" id="244097at2759"/>
<protein>
    <submittedName>
        <fullName evidence="2">Uncharacterized protein</fullName>
    </submittedName>
</protein>
<dbReference type="SUPFAM" id="SSF69786">
    <property type="entry name" value="YggU-like"/>
    <property type="match status" value="1"/>
</dbReference>
<gene>
    <name evidence="2" type="ORF">TPAR_04913</name>
</gene>
<reference evidence="2 3" key="1">
    <citation type="submission" date="2018-01" db="EMBL/GenBank/DDBJ databases">
        <title>Harnessing the power of phylogenomics to disentangle the directionality and signatures of interkingdom host jumping in the parasitic fungal genus Tolypocladium.</title>
        <authorList>
            <person name="Quandt C.A."/>
            <person name="Patterson W."/>
            <person name="Spatafora J.W."/>
        </authorList>
    </citation>
    <scope>NUCLEOTIDE SEQUENCE [LARGE SCALE GENOMIC DNA]</scope>
    <source>
        <strain evidence="2 3">NRBC 100945</strain>
    </source>
</reference>
<evidence type="ECO:0000313" key="3">
    <source>
        <dbReference type="Proteomes" id="UP000237481"/>
    </source>
</evidence>
<evidence type="ECO:0000313" key="2">
    <source>
        <dbReference type="EMBL" id="POR34894.1"/>
    </source>
</evidence>
<sequence length="118" mass="12437">MAPSSAVRFIVGGKKSPALGSLRLRLRVKPGTSKDREGVSSVSDHCVELCVAAQARDGEANRAVVQLLSDIIGLPKTRFHLSHGMRSKDKTVVLGGVAEDDGPAYAESVLDLLRKASG</sequence>
<dbReference type="HAMAP" id="MF_00634">
    <property type="entry name" value="UPF0235"/>
    <property type="match status" value="1"/>
</dbReference>
<organism evidence="2 3">
    <name type="scientific">Tolypocladium paradoxum</name>
    <dbReference type="NCBI Taxonomy" id="94208"/>
    <lineage>
        <taxon>Eukaryota</taxon>
        <taxon>Fungi</taxon>
        <taxon>Dikarya</taxon>
        <taxon>Ascomycota</taxon>
        <taxon>Pezizomycotina</taxon>
        <taxon>Sordariomycetes</taxon>
        <taxon>Hypocreomycetidae</taxon>
        <taxon>Hypocreales</taxon>
        <taxon>Ophiocordycipitaceae</taxon>
        <taxon>Tolypocladium</taxon>
    </lineage>
</organism>
<comment type="caution">
    <text evidence="2">The sequence shown here is derived from an EMBL/GenBank/DDBJ whole genome shotgun (WGS) entry which is preliminary data.</text>
</comment>
<comment type="similarity">
    <text evidence="1">Belongs to the UPF0235 family.</text>
</comment>
<dbReference type="SMART" id="SM01152">
    <property type="entry name" value="DUF167"/>
    <property type="match status" value="1"/>
</dbReference>
<dbReference type="Pfam" id="PF02594">
    <property type="entry name" value="DUF167"/>
    <property type="match status" value="1"/>
</dbReference>
<dbReference type="AlphaFoldDB" id="A0A2S4KXJ2"/>
<dbReference type="NCBIfam" id="TIGR00251">
    <property type="entry name" value="DUF167 family protein"/>
    <property type="match status" value="1"/>
</dbReference>
<proteinExistence type="inferred from homology"/>
<dbReference type="GO" id="GO:0005737">
    <property type="term" value="C:cytoplasm"/>
    <property type="evidence" value="ECO:0007669"/>
    <property type="project" value="TreeGrafter"/>
</dbReference>
<name>A0A2S4KXJ2_9HYPO</name>
<dbReference type="Proteomes" id="UP000237481">
    <property type="component" value="Unassembled WGS sequence"/>
</dbReference>
<dbReference type="InterPro" id="IPR036591">
    <property type="entry name" value="YggU-like_sf"/>
</dbReference>
<dbReference type="InterPro" id="IPR003746">
    <property type="entry name" value="DUF167"/>
</dbReference>
<dbReference type="STRING" id="94208.A0A2S4KXJ2"/>
<evidence type="ECO:0000256" key="1">
    <source>
        <dbReference type="ARBA" id="ARBA00010364"/>
    </source>
</evidence>
<dbReference type="PANTHER" id="PTHR13420">
    <property type="entry name" value="UPF0235 PROTEIN C15ORF40"/>
    <property type="match status" value="1"/>
</dbReference>
<keyword evidence="3" id="KW-1185">Reference proteome</keyword>
<dbReference type="Gene3D" id="3.30.1200.10">
    <property type="entry name" value="YggU-like"/>
    <property type="match status" value="1"/>
</dbReference>
<accession>A0A2S4KXJ2</accession>
<dbReference type="EMBL" id="PKSG01000482">
    <property type="protein sequence ID" value="POR34894.1"/>
    <property type="molecule type" value="Genomic_DNA"/>
</dbReference>
<dbReference type="PANTHER" id="PTHR13420:SF7">
    <property type="entry name" value="UPF0235 PROTEIN C15ORF40"/>
    <property type="match status" value="1"/>
</dbReference>